<protein>
    <submittedName>
        <fullName evidence="1">Uncharacterized protein</fullName>
    </submittedName>
</protein>
<proteinExistence type="predicted"/>
<evidence type="ECO:0000313" key="1">
    <source>
        <dbReference type="EMBL" id="MPC49619.1"/>
    </source>
</evidence>
<name>A0A5B7FWP7_PORTR</name>
<dbReference type="Proteomes" id="UP000324222">
    <property type="component" value="Unassembled WGS sequence"/>
</dbReference>
<evidence type="ECO:0000313" key="2">
    <source>
        <dbReference type="Proteomes" id="UP000324222"/>
    </source>
</evidence>
<dbReference type="AlphaFoldDB" id="A0A5B7FWP7"/>
<comment type="caution">
    <text evidence="1">The sequence shown here is derived from an EMBL/GenBank/DDBJ whole genome shotgun (WGS) entry which is preliminary data.</text>
</comment>
<gene>
    <name evidence="1" type="ORF">E2C01_043427</name>
</gene>
<reference evidence="1 2" key="1">
    <citation type="submission" date="2019-05" db="EMBL/GenBank/DDBJ databases">
        <title>Another draft genome of Portunus trituberculatus and its Hox gene families provides insights of decapod evolution.</title>
        <authorList>
            <person name="Jeong J.-H."/>
            <person name="Song I."/>
            <person name="Kim S."/>
            <person name="Choi T."/>
            <person name="Kim D."/>
            <person name="Ryu S."/>
            <person name="Kim W."/>
        </authorList>
    </citation>
    <scope>NUCLEOTIDE SEQUENCE [LARGE SCALE GENOMIC DNA]</scope>
    <source>
        <tissue evidence="1">Muscle</tissue>
    </source>
</reference>
<sequence length="82" mass="8873">MVPDWSTHGFTDTVLVTVTHGRGGVDVCVAVLSVGGMRGLGQGHFMSLSAHAGTPLFHLHACNSLLLRCLRYLKRKHYSGKI</sequence>
<accession>A0A5B7FWP7</accession>
<keyword evidence="2" id="KW-1185">Reference proteome</keyword>
<dbReference type="EMBL" id="VSRR010008991">
    <property type="protein sequence ID" value="MPC49619.1"/>
    <property type="molecule type" value="Genomic_DNA"/>
</dbReference>
<organism evidence="1 2">
    <name type="scientific">Portunus trituberculatus</name>
    <name type="common">Swimming crab</name>
    <name type="synonym">Neptunus trituberculatus</name>
    <dbReference type="NCBI Taxonomy" id="210409"/>
    <lineage>
        <taxon>Eukaryota</taxon>
        <taxon>Metazoa</taxon>
        <taxon>Ecdysozoa</taxon>
        <taxon>Arthropoda</taxon>
        <taxon>Crustacea</taxon>
        <taxon>Multicrustacea</taxon>
        <taxon>Malacostraca</taxon>
        <taxon>Eumalacostraca</taxon>
        <taxon>Eucarida</taxon>
        <taxon>Decapoda</taxon>
        <taxon>Pleocyemata</taxon>
        <taxon>Brachyura</taxon>
        <taxon>Eubrachyura</taxon>
        <taxon>Portunoidea</taxon>
        <taxon>Portunidae</taxon>
        <taxon>Portuninae</taxon>
        <taxon>Portunus</taxon>
    </lineage>
</organism>